<evidence type="ECO:0000256" key="1">
    <source>
        <dbReference type="SAM" id="SignalP"/>
    </source>
</evidence>
<keyword evidence="1" id="KW-0732">Signal</keyword>
<dbReference type="STRING" id="408074.SAMN05660909_00688"/>
<organism evidence="2 3">
    <name type="scientific">Chitinophaga terrae</name>
    <name type="common">ex Kim and Jung 2007</name>
    <dbReference type="NCBI Taxonomy" id="408074"/>
    <lineage>
        <taxon>Bacteria</taxon>
        <taxon>Pseudomonadati</taxon>
        <taxon>Bacteroidota</taxon>
        <taxon>Chitinophagia</taxon>
        <taxon>Chitinophagales</taxon>
        <taxon>Chitinophagaceae</taxon>
        <taxon>Chitinophaga</taxon>
    </lineage>
</organism>
<accession>A0A1H3Y4M6</accession>
<feature type="chain" id="PRO_5011558704" evidence="1">
    <location>
        <begin position="21"/>
        <end position="718"/>
    </location>
</feature>
<evidence type="ECO:0000313" key="2">
    <source>
        <dbReference type="EMBL" id="SEA06513.1"/>
    </source>
</evidence>
<feature type="signal peptide" evidence="1">
    <location>
        <begin position="1"/>
        <end position="20"/>
    </location>
</feature>
<dbReference type="SUPFAM" id="SSF56935">
    <property type="entry name" value="Porins"/>
    <property type="match status" value="1"/>
</dbReference>
<dbReference type="SUPFAM" id="SSF49464">
    <property type="entry name" value="Carboxypeptidase regulatory domain-like"/>
    <property type="match status" value="1"/>
</dbReference>
<dbReference type="EMBL" id="FNRL01000002">
    <property type="protein sequence ID" value="SEA06513.1"/>
    <property type="molecule type" value="Genomic_DNA"/>
</dbReference>
<evidence type="ECO:0000313" key="3">
    <source>
        <dbReference type="Proteomes" id="UP000199656"/>
    </source>
</evidence>
<gene>
    <name evidence="2" type="ORF">SAMN05660909_00688</name>
</gene>
<dbReference type="InterPro" id="IPR008969">
    <property type="entry name" value="CarboxyPept-like_regulatory"/>
</dbReference>
<dbReference type="RefSeq" id="WP_089758707.1">
    <property type="nucleotide sequence ID" value="NZ_BKAT01000022.1"/>
</dbReference>
<dbReference type="Proteomes" id="UP000199656">
    <property type="component" value="Unassembled WGS sequence"/>
</dbReference>
<sequence>MTKVFTPLFIFICCPLLSIAQYVISGKVTDAKKHPLPGVNISVKDSYDGATSKPDGTFSFTTSEKGEVILVAALMNFQTLEMKVNTGAGQQLNIVLKESASALRVVTISAGSFEASDDKKGTVLKPLDIVTTAGAGADIVNAIKTLPGAQQTNDREGLFVRGGTGYETQTLIDGMLVRNPFFSSLPDVPGRGRFSPFLFKGTTFSSGGYSAQYGQGLSSALILESTDLPDRSSSSLGLSVIGVSGGLEHLAKDKKASYGVEADYTNLSPYFGVVKPTQTLSLGPEIIGTSANFRIKTSSTGILKFYGYGNWSKMGFDNNSIEYPGNTESFKLRNNNVYTNLTYKEKIGDGWHLYIGASYSVNNDNIHTDTLQKNPAPTLIKVRSELSQGRVMISRNLGQFSVLRMGTEYQYAVERSAFNSYSANYTDNYNAGFIEGDIYITPSLVGRVGGRLEHSSVIEKWNLAPRVSLAYKVSNYSQFSVAYGDYYQKPEPQYLRVDRGLDYMKATHYIVSFQRVASDYTFRTEVFYKKYNNLVKTTPSYSNNGDGYAQGVEIFWRDRKTIKNADYWISYSYLDTKRNYLNYPFRVQPDFAATHTASVVYKHFISKIKTNLGATYSFATGRPYYNPNLPPDKFMSEKTISYNSLGLSASYLTNIHKAFTIFVLSVTNVIGNKQVFGYRYSTDGLRRSEIVPNVPRFIYLGMFMNFGIDRRQDVINNL</sequence>
<dbReference type="Gene3D" id="2.60.40.1120">
    <property type="entry name" value="Carboxypeptidase-like, regulatory domain"/>
    <property type="match status" value="1"/>
</dbReference>
<name>A0A1H3Y4M6_9BACT</name>
<keyword evidence="3" id="KW-1185">Reference proteome</keyword>
<protein>
    <submittedName>
        <fullName evidence="2">TonB-dependent Receptor Plug Domain</fullName>
    </submittedName>
</protein>
<reference evidence="3" key="1">
    <citation type="submission" date="2016-10" db="EMBL/GenBank/DDBJ databases">
        <authorList>
            <person name="Varghese N."/>
            <person name="Submissions S."/>
        </authorList>
    </citation>
    <scope>NUCLEOTIDE SEQUENCE [LARGE SCALE GENOMIC DNA]</scope>
    <source>
        <strain evidence="3">DSM 23920</strain>
    </source>
</reference>
<dbReference type="Pfam" id="PF13715">
    <property type="entry name" value="CarbopepD_reg_2"/>
    <property type="match status" value="1"/>
</dbReference>
<dbReference type="AlphaFoldDB" id="A0A1H3Y4M6"/>
<dbReference type="OrthoDB" id="1075473at2"/>
<keyword evidence="2" id="KW-0675">Receptor</keyword>
<proteinExistence type="predicted"/>